<dbReference type="EC" id="3.1.1.31" evidence="5 7"/>
<keyword evidence="7 9" id="KW-0378">Hydrolase</keyword>
<reference evidence="9" key="1">
    <citation type="submission" date="2020-08" db="EMBL/GenBank/DDBJ databases">
        <title>Novel species isolated from subtropical streams in China.</title>
        <authorList>
            <person name="Lu H."/>
        </authorList>
    </citation>
    <scope>NUCLEOTIDE SEQUENCE</scope>
    <source>
        <strain evidence="9">CY7W</strain>
    </source>
</reference>
<dbReference type="PANTHER" id="PTHR11054">
    <property type="entry name" value="6-PHOSPHOGLUCONOLACTONASE"/>
    <property type="match status" value="1"/>
</dbReference>
<keyword evidence="10" id="KW-1185">Reference proteome</keyword>
<comment type="function">
    <text evidence="2 7">Hydrolysis of 6-phosphogluconolactone to 6-phosphogluconate.</text>
</comment>
<evidence type="ECO:0000313" key="10">
    <source>
        <dbReference type="Proteomes" id="UP000612361"/>
    </source>
</evidence>
<dbReference type="InterPro" id="IPR039104">
    <property type="entry name" value="6PGL"/>
</dbReference>
<dbReference type="GO" id="GO:0005975">
    <property type="term" value="P:carbohydrate metabolic process"/>
    <property type="evidence" value="ECO:0007669"/>
    <property type="project" value="UniProtKB-UniRule"/>
</dbReference>
<dbReference type="SUPFAM" id="SSF100950">
    <property type="entry name" value="NagB/RpiA/CoA transferase-like"/>
    <property type="match status" value="1"/>
</dbReference>
<evidence type="ECO:0000256" key="2">
    <source>
        <dbReference type="ARBA" id="ARBA00002681"/>
    </source>
</evidence>
<evidence type="ECO:0000256" key="4">
    <source>
        <dbReference type="ARBA" id="ARBA00010662"/>
    </source>
</evidence>
<evidence type="ECO:0000313" key="9">
    <source>
        <dbReference type="EMBL" id="MBC3934564.1"/>
    </source>
</evidence>
<organism evidence="9 10">
    <name type="scientific">Undibacterium rugosum</name>
    <dbReference type="NCBI Taxonomy" id="2762291"/>
    <lineage>
        <taxon>Bacteria</taxon>
        <taxon>Pseudomonadati</taxon>
        <taxon>Pseudomonadota</taxon>
        <taxon>Betaproteobacteria</taxon>
        <taxon>Burkholderiales</taxon>
        <taxon>Oxalobacteraceae</taxon>
        <taxon>Undibacterium</taxon>
    </lineage>
</organism>
<accession>A0A923KS54</accession>
<comment type="caution">
    <text evidence="9">The sequence shown here is derived from an EMBL/GenBank/DDBJ whole genome shotgun (WGS) entry which is preliminary data.</text>
</comment>
<comment type="pathway">
    <text evidence="3 7">Carbohydrate degradation; pentose phosphate pathway; D-ribulose 5-phosphate from D-glucose 6-phosphate (oxidative stage): step 2/3.</text>
</comment>
<dbReference type="PANTHER" id="PTHR11054:SF0">
    <property type="entry name" value="6-PHOSPHOGLUCONOLACTONASE"/>
    <property type="match status" value="1"/>
</dbReference>
<dbReference type="GO" id="GO:0006098">
    <property type="term" value="P:pentose-phosphate shunt"/>
    <property type="evidence" value="ECO:0007669"/>
    <property type="project" value="InterPro"/>
</dbReference>
<evidence type="ECO:0000259" key="8">
    <source>
        <dbReference type="Pfam" id="PF01182"/>
    </source>
</evidence>
<dbReference type="InterPro" id="IPR037171">
    <property type="entry name" value="NagB/RpiA_transferase-like"/>
</dbReference>
<dbReference type="Pfam" id="PF01182">
    <property type="entry name" value="Glucosamine_iso"/>
    <property type="match status" value="1"/>
</dbReference>
<dbReference type="InterPro" id="IPR006148">
    <property type="entry name" value="Glc/Gal-6P_isomerase"/>
</dbReference>
<dbReference type="GO" id="GO:0017057">
    <property type="term" value="F:6-phosphogluconolactonase activity"/>
    <property type="evidence" value="ECO:0007669"/>
    <property type="project" value="UniProtKB-UniRule"/>
</dbReference>
<evidence type="ECO:0000256" key="1">
    <source>
        <dbReference type="ARBA" id="ARBA00000832"/>
    </source>
</evidence>
<dbReference type="AlphaFoldDB" id="A0A923KS54"/>
<comment type="similarity">
    <text evidence="4 7">Belongs to the glucosamine/galactosamine-6-phosphate isomerase family. 6-phosphogluconolactonase subfamily.</text>
</comment>
<evidence type="ECO:0000256" key="5">
    <source>
        <dbReference type="ARBA" id="ARBA00013198"/>
    </source>
</evidence>
<dbReference type="Proteomes" id="UP000612361">
    <property type="component" value="Unassembled WGS sequence"/>
</dbReference>
<name>A0A923KS54_9BURK</name>
<evidence type="ECO:0000256" key="7">
    <source>
        <dbReference type="RuleBase" id="RU365095"/>
    </source>
</evidence>
<dbReference type="Gene3D" id="3.40.50.1360">
    <property type="match status" value="1"/>
</dbReference>
<comment type="catalytic activity">
    <reaction evidence="1 7">
        <text>6-phospho-D-glucono-1,5-lactone + H2O = 6-phospho-D-gluconate + H(+)</text>
        <dbReference type="Rhea" id="RHEA:12556"/>
        <dbReference type="ChEBI" id="CHEBI:15377"/>
        <dbReference type="ChEBI" id="CHEBI:15378"/>
        <dbReference type="ChEBI" id="CHEBI:57955"/>
        <dbReference type="ChEBI" id="CHEBI:58759"/>
        <dbReference type="EC" id="3.1.1.31"/>
    </reaction>
</comment>
<dbReference type="NCBIfam" id="TIGR01198">
    <property type="entry name" value="pgl"/>
    <property type="match status" value="1"/>
</dbReference>
<gene>
    <name evidence="7 9" type="primary">pgl</name>
    <name evidence="9" type="ORF">H8K47_04265</name>
</gene>
<sequence length="227" mass="24418">MTQTALHFHEYSDFAALSTALSQQWLSLIQAAPRASSFALAGGSTPAPVYQALDKLLAASVPAQPVKLVATDERWVPDADSQSNEGLFRRSLALSAEAQRWQLISLKNASSSAEIATEAIHTRLQATLPAPFDAVLLGMGADGHIASLFPGAPTQHDTLDCLAAVHPQTRQCRMSLSLPRLLNTRRIWLVITGAEKRAVLASAQQQGLPVAALLQQAQCDIDVYWCP</sequence>
<dbReference type="InterPro" id="IPR005900">
    <property type="entry name" value="6-phosphogluconolactonase_DevB"/>
</dbReference>
<proteinExistence type="inferred from homology"/>
<dbReference type="EMBL" id="JACOGG010000003">
    <property type="protein sequence ID" value="MBC3934564.1"/>
    <property type="molecule type" value="Genomic_DNA"/>
</dbReference>
<evidence type="ECO:0000256" key="3">
    <source>
        <dbReference type="ARBA" id="ARBA00004961"/>
    </source>
</evidence>
<dbReference type="RefSeq" id="WP_186880175.1">
    <property type="nucleotide sequence ID" value="NZ_JACOGG010000003.1"/>
</dbReference>
<evidence type="ECO:0000256" key="6">
    <source>
        <dbReference type="ARBA" id="ARBA00020337"/>
    </source>
</evidence>
<protein>
    <recommendedName>
        <fullName evidence="6 7">6-phosphogluconolactonase</fullName>
        <shortName evidence="7">6PGL</shortName>
        <ecNumber evidence="5 7">3.1.1.31</ecNumber>
    </recommendedName>
</protein>
<dbReference type="CDD" id="cd01400">
    <property type="entry name" value="6PGL"/>
    <property type="match status" value="1"/>
</dbReference>
<feature type="domain" description="Glucosamine/galactosamine-6-phosphate isomerase" evidence="8">
    <location>
        <begin position="15"/>
        <end position="215"/>
    </location>
</feature>